<name>A0A8B6E5E0_MYTGA</name>
<protein>
    <submittedName>
        <fullName evidence="2">Uncharacterized protein</fullName>
    </submittedName>
</protein>
<gene>
    <name evidence="2" type="ORF">MGAL_10B059429</name>
</gene>
<reference evidence="2" key="1">
    <citation type="submission" date="2018-11" db="EMBL/GenBank/DDBJ databases">
        <authorList>
            <person name="Alioto T."/>
            <person name="Alioto T."/>
        </authorList>
    </citation>
    <scope>NUCLEOTIDE SEQUENCE</scope>
</reference>
<evidence type="ECO:0000313" key="2">
    <source>
        <dbReference type="EMBL" id="VDI28368.1"/>
    </source>
</evidence>
<feature type="region of interest" description="Disordered" evidence="1">
    <location>
        <begin position="244"/>
        <end position="263"/>
    </location>
</feature>
<accession>A0A8B6E5E0</accession>
<evidence type="ECO:0000256" key="1">
    <source>
        <dbReference type="SAM" id="MobiDB-lite"/>
    </source>
</evidence>
<sequence>MASKSTKKNPDPDVSNKLDSIINSIKELKTSQDSMKRMFESKLDKLRTDLMANVDNKVRALRDEISMDINRETNRTDQLLTTVQSIQTRLDSLEQDTSSKNSVPLLSHSLYQTQNPLDNPDITITASGLPFSDDENIVEKANDLIRALGEDVSDNVNVTAAARLPSRFSDRPAIVKISFSNLDEKVKVLRNKMKLKQTDTYKNVYIKSSKSRIERLIEVNARAVLRNIPGGRALRVDASGRIKSRNNQQQVDEPNDILPGVHA</sequence>
<dbReference type="Proteomes" id="UP000596742">
    <property type="component" value="Unassembled WGS sequence"/>
</dbReference>
<organism evidence="2 3">
    <name type="scientific">Mytilus galloprovincialis</name>
    <name type="common">Mediterranean mussel</name>
    <dbReference type="NCBI Taxonomy" id="29158"/>
    <lineage>
        <taxon>Eukaryota</taxon>
        <taxon>Metazoa</taxon>
        <taxon>Spiralia</taxon>
        <taxon>Lophotrochozoa</taxon>
        <taxon>Mollusca</taxon>
        <taxon>Bivalvia</taxon>
        <taxon>Autobranchia</taxon>
        <taxon>Pteriomorphia</taxon>
        <taxon>Mytilida</taxon>
        <taxon>Mytiloidea</taxon>
        <taxon>Mytilidae</taxon>
        <taxon>Mytilinae</taxon>
        <taxon>Mytilus</taxon>
    </lineage>
</organism>
<evidence type="ECO:0000313" key="3">
    <source>
        <dbReference type="Proteomes" id="UP000596742"/>
    </source>
</evidence>
<comment type="caution">
    <text evidence="2">The sequence shown here is derived from an EMBL/GenBank/DDBJ whole genome shotgun (WGS) entry which is preliminary data.</text>
</comment>
<proteinExistence type="predicted"/>
<keyword evidence="3" id="KW-1185">Reference proteome</keyword>
<dbReference type="OrthoDB" id="10055415at2759"/>
<dbReference type="AlphaFoldDB" id="A0A8B6E5E0"/>
<dbReference type="EMBL" id="UYJE01004479">
    <property type="protein sequence ID" value="VDI28368.1"/>
    <property type="molecule type" value="Genomic_DNA"/>
</dbReference>